<feature type="compositionally biased region" description="Polar residues" evidence="1">
    <location>
        <begin position="125"/>
        <end position="136"/>
    </location>
</feature>
<dbReference type="AlphaFoldDB" id="A0AA40DVK5"/>
<proteinExistence type="predicted"/>
<dbReference type="GeneID" id="85317455"/>
<dbReference type="RefSeq" id="XP_060296023.1">
    <property type="nucleotide sequence ID" value="XM_060434185.1"/>
</dbReference>
<accession>A0AA40DVK5</accession>
<protein>
    <submittedName>
        <fullName evidence="2">Uncharacterized protein</fullName>
    </submittedName>
</protein>
<sequence>MAPRSGLIRSGASDGSEWCGGPWRDRPRRIQLRRNPLELISVGRRGKAITPFPSPLSTTHYRPDQTSSPCVSCCCPHTPLPSMGIWSPWPWDGYLCEPASQPALPRTGPPPAYLPARFAGLPSSDIPNSARETPPT</sequence>
<evidence type="ECO:0000256" key="1">
    <source>
        <dbReference type="SAM" id="MobiDB-lite"/>
    </source>
</evidence>
<name>A0AA40DVK5_9PEZI</name>
<reference evidence="2" key="1">
    <citation type="submission" date="2023-06" db="EMBL/GenBank/DDBJ databases">
        <title>Genome-scale phylogeny and comparative genomics of the fungal order Sordariales.</title>
        <authorList>
            <consortium name="Lawrence Berkeley National Laboratory"/>
            <person name="Hensen N."/>
            <person name="Bonometti L."/>
            <person name="Westerberg I."/>
            <person name="Brannstrom I.O."/>
            <person name="Guillou S."/>
            <person name="Cros-Aarteil S."/>
            <person name="Calhoun S."/>
            <person name="Haridas S."/>
            <person name="Kuo A."/>
            <person name="Mondo S."/>
            <person name="Pangilinan J."/>
            <person name="Riley R."/>
            <person name="LaButti K."/>
            <person name="Andreopoulos B."/>
            <person name="Lipzen A."/>
            <person name="Chen C."/>
            <person name="Yanf M."/>
            <person name="Daum C."/>
            <person name="Ng V."/>
            <person name="Clum A."/>
            <person name="Steindorff A."/>
            <person name="Ohm R."/>
            <person name="Martin F."/>
            <person name="Silar P."/>
            <person name="Natvig D."/>
            <person name="Lalanne C."/>
            <person name="Gautier V."/>
            <person name="Ament-velasquez S.L."/>
            <person name="Kruys A."/>
            <person name="Hutchinson M.I."/>
            <person name="Powell A.J."/>
            <person name="Barry K."/>
            <person name="Miller A.N."/>
            <person name="Grigoriev I.V."/>
            <person name="Debuchy R."/>
            <person name="Gladieux P."/>
            <person name="Thoren M.H."/>
            <person name="Johannesson H."/>
        </authorList>
    </citation>
    <scope>NUCLEOTIDE SEQUENCE</scope>
    <source>
        <strain evidence="2">SMH2392-1A</strain>
    </source>
</reference>
<feature type="region of interest" description="Disordered" evidence="1">
    <location>
        <begin position="107"/>
        <end position="136"/>
    </location>
</feature>
<organism evidence="2 3">
    <name type="scientific">Lasiosphaeria miniovina</name>
    <dbReference type="NCBI Taxonomy" id="1954250"/>
    <lineage>
        <taxon>Eukaryota</taxon>
        <taxon>Fungi</taxon>
        <taxon>Dikarya</taxon>
        <taxon>Ascomycota</taxon>
        <taxon>Pezizomycotina</taxon>
        <taxon>Sordariomycetes</taxon>
        <taxon>Sordariomycetidae</taxon>
        <taxon>Sordariales</taxon>
        <taxon>Lasiosphaeriaceae</taxon>
        <taxon>Lasiosphaeria</taxon>
    </lineage>
</organism>
<evidence type="ECO:0000313" key="2">
    <source>
        <dbReference type="EMBL" id="KAK0717230.1"/>
    </source>
</evidence>
<comment type="caution">
    <text evidence="2">The sequence shown here is derived from an EMBL/GenBank/DDBJ whole genome shotgun (WGS) entry which is preliminary data.</text>
</comment>
<gene>
    <name evidence="2" type="ORF">B0T26DRAFT_290506</name>
</gene>
<dbReference type="Proteomes" id="UP001172101">
    <property type="component" value="Unassembled WGS sequence"/>
</dbReference>
<keyword evidence="3" id="KW-1185">Reference proteome</keyword>
<evidence type="ECO:0000313" key="3">
    <source>
        <dbReference type="Proteomes" id="UP001172101"/>
    </source>
</evidence>
<feature type="region of interest" description="Disordered" evidence="1">
    <location>
        <begin position="1"/>
        <end position="22"/>
    </location>
</feature>
<dbReference type="EMBL" id="JAUIRO010000004">
    <property type="protein sequence ID" value="KAK0717230.1"/>
    <property type="molecule type" value="Genomic_DNA"/>
</dbReference>